<dbReference type="Gene3D" id="3.40.50.300">
    <property type="entry name" value="P-loop containing nucleotide triphosphate hydrolases"/>
    <property type="match status" value="1"/>
</dbReference>
<proteinExistence type="predicted"/>
<keyword evidence="3" id="KW-1048">Host nucleus</keyword>
<protein>
    <recommendedName>
        <fullName evidence="2">Replication-associated protein</fullName>
    </recommendedName>
</protein>
<comment type="subcellular location">
    <subcellularLocation>
        <location evidence="1">Host nucleus</location>
    </subcellularLocation>
</comment>
<name>T2C586_9VIRU</name>
<organism evidence="4">
    <name type="scientific">Parvo-like hybrid virus UC12</name>
    <dbReference type="NCBI Taxonomy" id="1395612"/>
    <lineage>
        <taxon>Viruses</taxon>
        <taxon>Monodnaviria</taxon>
        <taxon>Shotokuvirae</taxon>
        <taxon>Cressdnaviricota</taxon>
        <taxon>Arfiviricetes</taxon>
        <taxon>Lineavirales</taxon>
        <taxon>Oomyviridae</taxon>
        <taxon>Nicoomyvirus</taxon>
        <taxon>Nicoomyvirus moldensis</taxon>
        <taxon>Parvovirus NIH-CQV</taxon>
    </lineage>
</organism>
<sequence length="392" mass="45366">MATSGTFVPFHHVDREWDARFNVPTQEDLDVIVASVKAEVQAGRFKYVLVSGVEVGSRPFQDDYLIRHVHLALVYNNRVTKSSILKNLGVKQGNGYYLVPRKREFPYSGWKKHHTKTETKVDAASLCLYEYGILPTDRLAAVESAPRSAEEKKRKLDDIIVEMRQLIEEGREEESFRKFPRNHLTYGEKIKAMVMQKRDFFKSKGDPHIWLFGNPGSGKSAILQVIYPEYYNKNVENRFFDRYLDGQHSHVLLQDVDHNVMDNLGVQFFKSVCDEAGYPIDAKYKTPQIARLTILISSNFTIEDVVAEDIKGRRENVTALQRRFWQVNIRDLLPILGVKLLSKYEITQLKKAGNLDPRKIFLAYDYLRDVPTGLPLATAEEYQKIIKDHFYK</sequence>
<dbReference type="EMBL" id="KF214637">
    <property type="protein sequence ID" value="AGV22404.1"/>
    <property type="molecule type" value="Genomic_DNA"/>
</dbReference>
<dbReference type="GO" id="GO:0042025">
    <property type="term" value="C:host cell nucleus"/>
    <property type="evidence" value="ECO:0007669"/>
    <property type="project" value="UniProtKB-SubCell"/>
</dbReference>
<accession>T2C586</accession>
<evidence type="ECO:0000313" key="4">
    <source>
        <dbReference type="EMBL" id="AGV22404.1"/>
    </source>
</evidence>
<dbReference type="SUPFAM" id="SSF52540">
    <property type="entry name" value="P-loop containing nucleoside triphosphate hydrolases"/>
    <property type="match status" value="1"/>
</dbReference>
<reference evidence="4" key="1">
    <citation type="journal article" date="2013" name="J. Virol.">
        <title>The perils of pathogen discovery: origin of a novel parvovirus-like hybrid genome traced to nucleic Acid extraction spin columns.</title>
        <authorList>
            <person name="Naccache S.N."/>
            <person name="Greninger A.L."/>
            <person name="Lee D."/>
            <person name="Coffey L.L."/>
            <person name="Phan T."/>
            <person name="Rein-Weston A."/>
            <person name="Aronsohn A."/>
            <person name="Hackett J.Jr."/>
            <person name="Delwart E.L."/>
            <person name="Chiu C.Y."/>
        </authorList>
    </citation>
    <scope>NUCLEOTIDE SEQUENCE</scope>
    <source>
        <strain evidence="4">UC12</strain>
    </source>
</reference>
<evidence type="ECO:0000256" key="2">
    <source>
        <dbReference type="ARBA" id="ARBA00014531"/>
    </source>
</evidence>
<evidence type="ECO:0000256" key="1">
    <source>
        <dbReference type="ARBA" id="ARBA00004147"/>
    </source>
</evidence>
<dbReference type="InterPro" id="IPR027417">
    <property type="entry name" value="P-loop_NTPase"/>
</dbReference>
<evidence type="ECO:0000256" key="3">
    <source>
        <dbReference type="ARBA" id="ARBA00022562"/>
    </source>
</evidence>